<dbReference type="AlphaFoldDB" id="G9L2E4"/>
<dbReference type="EMBL" id="JP022725">
    <property type="protein sequence ID" value="AES11323.1"/>
    <property type="molecule type" value="mRNA"/>
</dbReference>
<sequence>ILFPKMPKRQGDFLHFLNVKKVKTDKEIIIAKIIVDCLSRRNQISNMLNNQSLRKIHHIHQRKKQIILCFHIV</sequence>
<name>G9L2E4_MUSPF</name>
<protein>
    <submittedName>
        <fullName evidence="1">Uncharacterized protein</fullName>
    </submittedName>
</protein>
<reference evidence="1" key="1">
    <citation type="journal article" date="2013" name="J. Virol.">
        <title>Sequencing, annotation, and characterization of the influenza ferret infectome.</title>
        <authorList>
            <person name="Leon A.J."/>
            <person name="Banner D."/>
            <person name="Xu L."/>
            <person name="Ran L."/>
            <person name="Peng Z."/>
            <person name="Yi K."/>
            <person name="Chen C."/>
            <person name="Xu F."/>
            <person name="Huang J."/>
            <person name="Zhao Z."/>
            <person name="Lin Z."/>
            <person name="Huang S.H."/>
            <person name="Fang Y."/>
            <person name="Kelvin A.A."/>
            <person name="Ross T.M."/>
            <person name="Farooqui A."/>
            <person name="Kelvin D.J."/>
        </authorList>
    </citation>
    <scope>NUCLEOTIDE SEQUENCE</scope>
    <source>
        <tissue evidence="1">Lungs</tissue>
    </source>
</reference>
<feature type="non-terminal residue" evidence="1">
    <location>
        <position position="73"/>
    </location>
</feature>
<accession>G9L2E4</accession>
<proteinExistence type="evidence at transcript level"/>
<feature type="non-terminal residue" evidence="1">
    <location>
        <position position="1"/>
    </location>
</feature>
<evidence type="ECO:0000313" key="1">
    <source>
        <dbReference type="EMBL" id="AES11323.1"/>
    </source>
</evidence>
<organism evidence="1">
    <name type="scientific">Mustela putorius furo</name>
    <name type="common">European domestic ferret</name>
    <name type="synonym">Mustela furo</name>
    <dbReference type="NCBI Taxonomy" id="9669"/>
    <lineage>
        <taxon>Eukaryota</taxon>
        <taxon>Metazoa</taxon>
        <taxon>Chordata</taxon>
        <taxon>Craniata</taxon>
        <taxon>Vertebrata</taxon>
        <taxon>Euteleostomi</taxon>
        <taxon>Mammalia</taxon>
        <taxon>Eutheria</taxon>
        <taxon>Laurasiatheria</taxon>
        <taxon>Carnivora</taxon>
        <taxon>Caniformia</taxon>
        <taxon>Musteloidea</taxon>
        <taxon>Mustelidae</taxon>
        <taxon>Mustelinae</taxon>
        <taxon>Mustela</taxon>
    </lineage>
</organism>